<evidence type="ECO:0000259" key="11">
    <source>
        <dbReference type="PROSITE" id="PS51278"/>
    </source>
</evidence>
<dbReference type="CDD" id="cd00712">
    <property type="entry name" value="AsnB"/>
    <property type="match status" value="1"/>
</dbReference>
<dbReference type="GO" id="GO:0005829">
    <property type="term" value="C:cytosol"/>
    <property type="evidence" value="ECO:0007669"/>
    <property type="project" value="TreeGrafter"/>
</dbReference>
<evidence type="ECO:0000256" key="3">
    <source>
        <dbReference type="ARBA" id="ARBA00012737"/>
    </source>
</evidence>
<dbReference type="InterPro" id="IPR051786">
    <property type="entry name" value="ASN_synthetase/amidase"/>
</dbReference>
<dbReference type="Pfam" id="PF13522">
    <property type="entry name" value="GATase_6"/>
    <property type="match status" value="1"/>
</dbReference>
<dbReference type="PROSITE" id="PS51278">
    <property type="entry name" value="GATASE_TYPE_2"/>
    <property type="match status" value="1"/>
</dbReference>
<dbReference type="Pfam" id="PF00733">
    <property type="entry name" value="Asn_synthase"/>
    <property type="match status" value="1"/>
</dbReference>
<comment type="similarity">
    <text evidence="2">Belongs to the asparagine synthetase family.</text>
</comment>
<feature type="binding site" evidence="9">
    <location>
        <position position="101"/>
    </location>
    <ligand>
        <name>L-glutamine</name>
        <dbReference type="ChEBI" id="CHEBI:58359"/>
    </ligand>
</feature>
<dbReference type="InterPro" id="IPR017932">
    <property type="entry name" value="GATase_2_dom"/>
</dbReference>
<keyword evidence="12" id="KW-0436">Ligase</keyword>
<dbReference type="Gene3D" id="3.40.50.620">
    <property type="entry name" value="HUPs"/>
    <property type="match status" value="2"/>
</dbReference>
<dbReference type="SUPFAM" id="SSF56235">
    <property type="entry name" value="N-terminal nucleophile aminohydrolases (Ntn hydrolases)"/>
    <property type="match status" value="1"/>
</dbReference>
<dbReference type="Gene3D" id="3.60.20.10">
    <property type="entry name" value="Glutamine Phosphoribosylpyrophosphate, subunit 1, domain 1"/>
    <property type="match status" value="1"/>
</dbReference>
<dbReference type="InterPro" id="IPR029055">
    <property type="entry name" value="Ntn_hydrolases_N"/>
</dbReference>
<keyword evidence="5 9" id="KW-0067">ATP-binding</keyword>
<accession>A0A7C9UUG1</accession>
<evidence type="ECO:0000256" key="2">
    <source>
        <dbReference type="ARBA" id="ARBA00005752"/>
    </source>
</evidence>
<dbReference type="InterPro" id="IPR014729">
    <property type="entry name" value="Rossmann-like_a/b/a_fold"/>
</dbReference>
<evidence type="ECO:0000256" key="7">
    <source>
        <dbReference type="ARBA" id="ARBA00048741"/>
    </source>
</evidence>
<keyword evidence="13" id="KW-1185">Reference proteome</keyword>
<dbReference type="InterPro" id="IPR001962">
    <property type="entry name" value="Asn_synthase"/>
</dbReference>
<dbReference type="AlphaFoldDB" id="A0A7C9UUG1"/>
<dbReference type="SUPFAM" id="SSF52402">
    <property type="entry name" value="Adenine nucleotide alpha hydrolases-like"/>
    <property type="match status" value="1"/>
</dbReference>
<dbReference type="InterPro" id="IPR033738">
    <property type="entry name" value="AsnB_N"/>
</dbReference>
<dbReference type="GO" id="GO:0005524">
    <property type="term" value="F:ATP binding"/>
    <property type="evidence" value="ECO:0007669"/>
    <property type="project" value="UniProtKB-KW"/>
</dbReference>
<dbReference type="RefSeq" id="WP_163673967.1">
    <property type="nucleotide sequence ID" value="NZ_JAAIYP010000004.1"/>
</dbReference>
<gene>
    <name evidence="12" type="primary">asnB</name>
    <name evidence="12" type="ORF">G4223_01295</name>
</gene>
<reference evidence="12 13" key="1">
    <citation type="submission" date="2020-02" db="EMBL/GenBank/DDBJ databases">
        <authorList>
            <person name="Dziuba M."/>
            <person name="Kuznetsov B."/>
            <person name="Mardanov A."/>
            <person name="Ravin N."/>
            <person name="Grouzdev D."/>
        </authorList>
    </citation>
    <scope>NUCLEOTIDE SEQUENCE [LARGE SCALE GENOMIC DNA]</scope>
    <source>
        <strain evidence="12 13">SpK</strain>
    </source>
</reference>
<dbReference type="CDD" id="cd01991">
    <property type="entry name" value="Asn_synthase_B_C"/>
    <property type="match status" value="1"/>
</dbReference>
<dbReference type="NCBIfam" id="TIGR01536">
    <property type="entry name" value="asn_synth_AEB"/>
    <property type="match status" value="1"/>
</dbReference>
<evidence type="ECO:0000256" key="1">
    <source>
        <dbReference type="ARBA" id="ARBA00005187"/>
    </source>
</evidence>
<dbReference type="EC" id="6.3.5.4" evidence="3"/>
<feature type="binding site" evidence="9">
    <location>
        <begin position="368"/>
        <end position="369"/>
    </location>
    <ligand>
        <name>ATP</name>
        <dbReference type="ChEBI" id="CHEBI:30616"/>
    </ligand>
</feature>
<dbReference type="GO" id="GO:0004066">
    <property type="term" value="F:asparagine synthase (glutamine-hydrolyzing) activity"/>
    <property type="evidence" value="ECO:0007669"/>
    <property type="project" value="UniProtKB-EC"/>
</dbReference>
<comment type="pathway">
    <text evidence="1">Amino-acid biosynthesis; L-asparagine biosynthesis; L-asparagine from L-aspartate (L-Gln route): step 1/1.</text>
</comment>
<evidence type="ECO:0000256" key="6">
    <source>
        <dbReference type="ARBA" id="ARBA00022962"/>
    </source>
</evidence>
<keyword evidence="6 8" id="KW-0315">Glutamine amidotransferase</keyword>
<feature type="binding site" evidence="9">
    <location>
        <position position="295"/>
    </location>
    <ligand>
        <name>ATP</name>
        <dbReference type="ChEBI" id="CHEBI:30616"/>
    </ligand>
</feature>
<comment type="caution">
    <text evidence="12">The sequence shown here is derived from an EMBL/GenBank/DDBJ whole genome shotgun (WGS) entry which is preliminary data.</text>
</comment>
<evidence type="ECO:0000313" key="12">
    <source>
        <dbReference type="EMBL" id="NFV78752.1"/>
    </source>
</evidence>
<protein>
    <recommendedName>
        <fullName evidence="3">asparagine synthase (glutamine-hydrolyzing)</fullName>
        <ecNumber evidence="3">6.3.5.4</ecNumber>
    </recommendedName>
</protein>
<dbReference type="PIRSF" id="PIRSF001589">
    <property type="entry name" value="Asn_synthetase_glu-h"/>
    <property type="match status" value="1"/>
</dbReference>
<dbReference type="PANTHER" id="PTHR43284">
    <property type="entry name" value="ASPARAGINE SYNTHETASE (GLUTAMINE-HYDROLYZING)"/>
    <property type="match status" value="1"/>
</dbReference>
<keyword evidence="4 9" id="KW-0547">Nucleotide-binding</keyword>
<name>A0A7C9UUG1_9PROT</name>
<keyword evidence="8" id="KW-0061">Asparagine biosynthesis</keyword>
<dbReference type="InterPro" id="IPR006426">
    <property type="entry name" value="Asn_synth_AEB"/>
</dbReference>
<feature type="site" description="Important for beta-aspartyl-AMP intermediate formation" evidence="10">
    <location>
        <position position="370"/>
    </location>
</feature>
<dbReference type="EMBL" id="JAAIYP010000004">
    <property type="protein sequence ID" value="NFV78752.1"/>
    <property type="molecule type" value="Genomic_DNA"/>
</dbReference>
<feature type="domain" description="Glutamine amidotransferase type-2" evidence="11">
    <location>
        <begin position="2"/>
        <end position="215"/>
    </location>
</feature>
<organism evidence="12 13">
    <name type="scientific">Magnetospirillum aberrantis SpK</name>
    <dbReference type="NCBI Taxonomy" id="908842"/>
    <lineage>
        <taxon>Bacteria</taxon>
        <taxon>Pseudomonadati</taxon>
        <taxon>Pseudomonadota</taxon>
        <taxon>Alphaproteobacteria</taxon>
        <taxon>Rhodospirillales</taxon>
        <taxon>Rhodospirillaceae</taxon>
        <taxon>Magnetospirillum</taxon>
    </lineage>
</organism>
<evidence type="ECO:0000256" key="5">
    <source>
        <dbReference type="ARBA" id="ARBA00022840"/>
    </source>
</evidence>
<proteinExistence type="inferred from homology"/>
<evidence type="ECO:0000256" key="8">
    <source>
        <dbReference type="PIRSR" id="PIRSR001589-1"/>
    </source>
</evidence>
<dbReference type="Proteomes" id="UP000480684">
    <property type="component" value="Unassembled WGS sequence"/>
</dbReference>
<evidence type="ECO:0000256" key="9">
    <source>
        <dbReference type="PIRSR" id="PIRSR001589-2"/>
    </source>
</evidence>
<sequence length="641" mass="70659">MCGFAGFLDIGADTPERERVVRAMADTLVHRGPDDSGTWCDDSAGIALGFRRLSILDLSPQGHQPMESHDGRWVVTFNGEIYNHVELRARLGDANWQGHSDTEVLLEAVARWGVDKALAHFDGMFAFALWDRLERVLYLARDRIGEKPLYWAKSGGTMLFASELKALKRHPAFDRTIDRDALAAYLRLGWVPSPHTIYAAARKLAPGTVMAVKGDSVTVRTYWSATERAHAMAGGFTGGRAAAAERLNQLLRASVGLRMQADVPVGVFLSGGIDSSLTAAMMCELSSTPVHTFTVGFDQQGYDESPHARAVADHLGTVHTELRVGDDEALDLVPRLPAIWDEPFADPAGLPTCLLAEVTRKQVTVALSGDGADELFGGYGIYRSIPADWQRLRATPKWSRRLAGLVAALPAGPFNTLAGLAALGGRKRRSYPGYRFKKTFETLNAASIPELLGLHYSRWRGMPSLVAGARPADTVFGNPARQPELSDPALTVMVMDVLGYLPDDLCVKTDRATMAASLEARLPFLDHAVVEFAWSLPNAMKIEGTTGKAVLRDVLYQYVPRELVDRPKMGFEVPIGRWLSGRLKGWADDLLAEDMLHRQGLLEPRLVARCWRDHRSGAKNWQTELWHVLMFQAWLEAEKTA</sequence>
<evidence type="ECO:0000313" key="13">
    <source>
        <dbReference type="Proteomes" id="UP000480684"/>
    </source>
</evidence>
<dbReference type="PANTHER" id="PTHR43284:SF1">
    <property type="entry name" value="ASPARAGINE SYNTHETASE"/>
    <property type="match status" value="1"/>
</dbReference>
<keyword evidence="8" id="KW-0028">Amino-acid biosynthesis</keyword>
<dbReference type="GO" id="GO:0006529">
    <property type="term" value="P:asparagine biosynthetic process"/>
    <property type="evidence" value="ECO:0007669"/>
    <property type="project" value="UniProtKB-KW"/>
</dbReference>
<evidence type="ECO:0000256" key="10">
    <source>
        <dbReference type="PIRSR" id="PIRSR001589-3"/>
    </source>
</evidence>
<evidence type="ECO:0000256" key="4">
    <source>
        <dbReference type="ARBA" id="ARBA00022741"/>
    </source>
</evidence>
<comment type="catalytic activity">
    <reaction evidence="7">
        <text>L-aspartate + L-glutamine + ATP + H2O = L-asparagine + L-glutamate + AMP + diphosphate + H(+)</text>
        <dbReference type="Rhea" id="RHEA:12228"/>
        <dbReference type="ChEBI" id="CHEBI:15377"/>
        <dbReference type="ChEBI" id="CHEBI:15378"/>
        <dbReference type="ChEBI" id="CHEBI:29985"/>
        <dbReference type="ChEBI" id="CHEBI:29991"/>
        <dbReference type="ChEBI" id="CHEBI:30616"/>
        <dbReference type="ChEBI" id="CHEBI:33019"/>
        <dbReference type="ChEBI" id="CHEBI:58048"/>
        <dbReference type="ChEBI" id="CHEBI:58359"/>
        <dbReference type="ChEBI" id="CHEBI:456215"/>
        <dbReference type="EC" id="6.3.5.4"/>
    </reaction>
</comment>
<feature type="active site" description="For GATase activity" evidence="8">
    <location>
        <position position="2"/>
    </location>
</feature>